<sequence length="85" mass="9335">MVVFQNKIIYMPGLPPTARSERIADWLSRCGGLQWREERTKAADGTDLAMAVATVPLPKGNRQVAADVGKSVVAHVTLYARLTLR</sequence>
<reference evidence="1 2" key="1">
    <citation type="journal article" date="2023" name="bioRxiv">
        <title>High-quality genome assemblies of four members of thePodospora anserinaspecies complex.</title>
        <authorList>
            <person name="Ament-Velasquez S.L."/>
            <person name="Vogan A.A."/>
            <person name="Wallerman O."/>
            <person name="Hartmann F."/>
            <person name="Gautier V."/>
            <person name="Silar P."/>
            <person name="Giraud T."/>
            <person name="Johannesson H."/>
        </authorList>
    </citation>
    <scope>NUCLEOTIDE SEQUENCE [LARGE SCALE GENOMIC DNA]</scope>
    <source>
        <strain evidence="1 2">CBS 411.78</strain>
    </source>
</reference>
<dbReference type="Proteomes" id="UP001326199">
    <property type="component" value="Unassembled WGS sequence"/>
</dbReference>
<name>A0ABR0HX80_9PEZI</name>
<proteinExistence type="predicted"/>
<dbReference type="EMBL" id="JAFFHB010000001">
    <property type="protein sequence ID" value="KAK4672529.1"/>
    <property type="molecule type" value="Genomic_DNA"/>
</dbReference>
<organism evidence="1 2">
    <name type="scientific">Podospora pseudopauciseta</name>
    <dbReference type="NCBI Taxonomy" id="2093780"/>
    <lineage>
        <taxon>Eukaryota</taxon>
        <taxon>Fungi</taxon>
        <taxon>Dikarya</taxon>
        <taxon>Ascomycota</taxon>
        <taxon>Pezizomycotina</taxon>
        <taxon>Sordariomycetes</taxon>
        <taxon>Sordariomycetidae</taxon>
        <taxon>Sordariales</taxon>
        <taxon>Podosporaceae</taxon>
        <taxon>Podospora</taxon>
    </lineage>
</organism>
<gene>
    <name evidence="1" type="ORF">QC763_103820</name>
</gene>
<dbReference type="RefSeq" id="XP_062769851.1">
    <property type="nucleotide sequence ID" value="XM_062906951.1"/>
</dbReference>
<comment type="caution">
    <text evidence="1">The sequence shown here is derived from an EMBL/GenBank/DDBJ whole genome shotgun (WGS) entry which is preliminary data.</text>
</comment>
<evidence type="ECO:0000313" key="1">
    <source>
        <dbReference type="EMBL" id="KAK4672529.1"/>
    </source>
</evidence>
<keyword evidence="2" id="KW-1185">Reference proteome</keyword>
<protein>
    <submittedName>
        <fullName evidence="1">Uncharacterized protein</fullName>
    </submittedName>
</protein>
<dbReference type="GeneID" id="87927294"/>
<evidence type="ECO:0000313" key="2">
    <source>
        <dbReference type="Proteomes" id="UP001326199"/>
    </source>
</evidence>
<accession>A0ABR0HX80</accession>